<accession>A0AAN4W461</accession>
<comment type="caution">
    <text evidence="1">The sequence shown here is derived from an EMBL/GenBank/DDBJ whole genome shotgun (WGS) entry which is preliminary data.</text>
</comment>
<reference evidence="1 2" key="1">
    <citation type="submission" date="2021-12" db="EMBL/GenBank/DDBJ databases">
        <title>Genome sequencing of bacteria with rrn-lacking chromosome and rrn-plasmid.</title>
        <authorList>
            <person name="Anda M."/>
            <person name="Iwasaki W."/>
        </authorList>
    </citation>
    <scope>NUCLEOTIDE SEQUENCE [LARGE SCALE GENOMIC DNA]</scope>
    <source>
        <strain evidence="1 2">NBRC 15940</strain>
    </source>
</reference>
<dbReference type="EMBL" id="BQKE01000007">
    <property type="protein sequence ID" value="GJM64807.1"/>
    <property type="molecule type" value="Genomic_DNA"/>
</dbReference>
<keyword evidence="2" id="KW-1185">Reference proteome</keyword>
<sequence length="115" mass="13251">MGMEEITISGCNEKYQFEGPYKLSEADHLKNVPGVFIILCFGKKSKTVIDVVSTSDIKDSVQTHERSAIWPEYCDKDLMVAVYEVAAEETEKRDWLEKDIRCFYAFPCENQKKTI</sequence>
<dbReference type="AlphaFoldDB" id="A0AAN4W461"/>
<gene>
    <name evidence="1" type="ORF">PEDI_53590</name>
</gene>
<proteinExistence type="predicted"/>
<name>A0AAN4W461_9BACT</name>
<evidence type="ECO:0000313" key="1">
    <source>
        <dbReference type="EMBL" id="GJM64807.1"/>
    </source>
</evidence>
<evidence type="ECO:0000313" key="2">
    <source>
        <dbReference type="Proteomes" id="UP001310022"/>
    </source>
</evidence>
<dbReference type="Proteomes" id="UP001310022">
    <property type="component" value="Unassembled WGS sequence"/>
</dbReference>
<organism evidence="1 2">
    <name type="scientific">Persicobacter diffluens</name>
    <dbReference type="NCBI Taxonomy" id="981"/>
    <lineage>
        <taxon>Bacteria</taxon>
        <taxon>Pseudomonadati</taxon>
        <taxon>Bacteroidota</taxon>
        <taxon>Cytophagia</taxon>
        <taxon>Cytophagales</taxon>
        <taxon>Persicobacteraceae</taxon>
        <taxon>Persicobacter</taxon>
    </lineage>
</organism>
<protein>
    <submittedName>
        <fullName evidence="1">Uncharacterized protein</fullName>
    </submittedName>
</protein>